<proteinExistence type="predicted"/>
<dbReference type="EMBL" id="JBEUSY010000095">
    <property type="protein sequence ID" value="KAL1245416.1"/>
    <property type="molecule type" value="Genomic_DNA"/>
</dbReference>
<accession>A0ABR3KZV4</accession>
<comment type="caution">
    <text evidence="1">The sequence shown here is derived from an EMBL/GenBank/DDBJ whole genome shotgun (WGS) entry which is preliminary data.</text>
</comment>
<dbReference type="Proteomes" id="UP001558632">
    <property type="component" value="Unassembled WGS sequence"/>
</dbReference>
<name>A0ABR3KZV4_TRISP</name>
<reference evidence="1 2" key="1">
    <citation type="submission" date="2024-07" db="EMBL/GenBank/DDBJ databases">
        <title>Enhanced genomic and transcriptomic resources for Trichinella pseudospiralis and T. spiralis underpin the discovery of pronounced molecular differences between stages and species.</title>
        <authorList>
            <person name="Pasi K.K."/>
            <person name="La Rosa G."/>
            <person name="Gomez-Morales M.A."/>
            <person name="Tosini F."/>
            <person name="Sumanam S."/>
            <person name="Young N.D."/>
            <person name="Chang B.C."/>
            <person name="Robin G.B."/>
        </authorList>
    </citation>
    <scope>NUCLEOTIDE SEQUENCE [LARGE SCALE GENOMIC DNA]</scope>
    <source>
        <strain evidence="1">ISS534</strain>
    </source>
</reference>
<keyword evidence="1" id="KW-0645">Protease</keyword>
<gene>
    <name evidence="1" type="ORF">TSPI_09935</name>
</gene>
<dbReference type="GO" id="GO:0006508">
    <property type="term" value="P:proteolysis"/>
    <property type="evidence" value="ECO:0007669"/>
    <property type="project" value="UniProtKB-KW"/>
</dbReference>
<sequence length="64" mass="7585">MKITPLWRFLITIFPNHWFRLCSTMPIRTHRPPIRSLSSRFISLRSFVKMSAACQEDVSFPGFQ</sequence>
<evidence type="ECO:0000313" key="2">
    <source>
        <dbReference type="Proteomes" id="UP001558632"/>
    </source>
</evidence>
<keyword evidence="2" id="KW-1185">Reference proteome</keyword>
<protein>
    <submittedName>
        <fullName evidence="1">Serine protease HTRA2</fullName>
    </submittedName>
</protein>
<organism evidence="1 2">
    <name type="scientific">Trichinella spiralis</name>
    <name type="common">Trichina worm</name>
    <dbReference type="NCBI Taxonomy" id="6334"/>
    <lineage>
        <taxon>Eukaryota</taxon>
        <taxon>Metazoa</taxon>
        <taxon>Ecdysozoa</taxon>
        <taxon>Nematoda</taxon>
        <taxon>Enoplea</taxon>
        <taxon>Dorylaimia</taxon>
        <taxon>Trichinellida</taxon>
        <taxon>Trichinellidae</taxon>
        <taxon>Trichinella</taxon>
    </lineage>
</organism>
<dbReference type="GO" id="GO:0008233">
    <property type="term" value="F:peptidase activity"/>
    <property type="evidence" value="ECO:0007669"/>
    <property type="project" value="UniProtKB-KW"/>
</dbReference>
<keyword evidence="1" id="KW-0378">Hydrolase</keyword>
<evidence type="ECO:0000313" key="1">
    <source>
        <dbReference type="EMBL" id="KAL1245416.1"/>
    </source>
</evidence>